<feature type="binding site" evidence="10">
    <location>
        <begin position="211"/>
        <end position="214"/>
    </location>
    <ligand>
        <name>ATP</name>
        <dbReference type="ChEBI" id="CHEBI:30616"/>
    </ligand>
</feature>
<dbReference type="FunFam" id="3.40.1190.20:FF:000008">
    <property type="entry name" value="Pyridoxal kinase PdxY"/>
    <property type="match status" value="1"/>
</dbReference>
<evidence type="ECO:0000256" key="10">
    <source>
        <dbReference type="HAMAP-Rule" id="MF_01639"/>
    </source>
</evidence>
<keyword evidence="4 10" id="KW-0547">Nucleotide-binding</keyword>
<evidence type="ECO:0000256" key="1">
    <source>
        <dbReference type="ARBA" id="ARBA00005210"/>
    </source>
</evidence>
<dbReference type="Proteomes" id="UP000595278">
    <property type="component" value="Chromosome"/>
</dbReference>
<dbReference type="Gene3D" id="3.40.1190.20">
    <property type="match status" value="1"/>
</dbReference>
<evidence type="ECO:0000256" key="2">
    <source>
        <dbReference type="ARBA" id="ARBA00011738"/>
    </source>
</evidence>
<feature type="binding site" evidence="10">
    <location>
        <position position="114"/>
    </location>
    <ligand>
        <name>ATP</name>
        <dbReference type="ChEBI" id="CHEBI:30616"/>
    </ligand>
</feature>
<feature type="binding site" evidence="10">
    <location>
        <position position="12"/>
    </location>
    <ligand>
        <name>substrate</name>
    </ligand>
</feature>
<dbReference type="RefSeq" id="WP_201090464.1">
    <property type="nucleotide sequence ID" value="NZ_CP067393.1"/>
</dbReference>
<keyword evidence="7 10" id="KW-0460">Magnesium</keyword>
<dbReference type="Pfam" id="PF08543">
    <property type="entry name" value="Phos_pyr_kin"/>
    <property type="match status" value="1"/>
</dbReference>
<dbReference type="InterPro" id="IPR029056">
    <property type="entry name" value="Ribokinase-like"/>
</dbReference>
<comment type="subunit">
    <text evidence="2 10">Homodimer.</text>
</comment>
<comment type="cofactor">
    <cofactor evidence="10">
        <name>Mg(2+)</name>
        <dbReference type="ChEBI" id="CHEBI:18420"/>
    </cofactor>
</comment>
<dbReference type="AlphaFoldDB" id="A0A974NDP4"/>
<evidence type="ECO:0000256" key="7">
    <source>
        <dbReference type="ARBA" id="ARBA00022842"/>
    </source>
</evidence>
<feature type="binding site" evidence="10">
    <location>
        <position position="184"/>
    </location>
    <ligand>
        <name>ATP</name>
        <dbReference type="ChEBI" id="CHEBI:30616"/>
    </ligand>
</feature>
<feature type="binding site" evidence="10">
    <location>
        <begin position="47"/>
        <end position="48"/>
    </location>
    <ligand>
        <name>substrate</name>
    </ligand>
</feature>
<feature type="binding site" evidence="10">
    <location>
        <position position="225"/>
    </location>
    <ligand>
        <name>substrate</name>
    </ligand>
</feature>
<dbReference type="EMBL" id="CP067393">
    <property type="protein sequence ID" value="QQP84567.1"/>
    <property type="molecule type" value="Genomic_DNA"/>
</dbReference>
<dbReference type="PANTHER" id="PTHR10534:SF2">
    <property type="entry name" value="PYRIDOXAL KINASE"/>
    <property type="match status" value="1"/>
</dbReference>
<dbReference type="SUPFAM" id="SSF53613">
    <property type="entry name" value="Ribokinase-like"/>
    <property type="match status" value="1"/>
</dbReference>
<keyword evidence="13" id="KW-1185">Reference proteome</keyword>
<reference evidence="12 13" key="1">
    <citation type="submission" date="2021-01" db="EMBL/GenBank/DDBJ databases">
        <title>Entomomonas sp. F2A isolated from a house cricket (Acheta domesticus).</title>
        <authorList>
            <person name="Spergser J."/>
            <person name="Busse H.-J."/>
        </authorList>
    </citation>
    <scope>NUCLEOTIDE SEQUENCE [LARGE SCALE GENOMIC DNA]</scope>
    <source>
        <strain evidence="12 13">F2A</strain>
    </source>
</reference>
<dbReference type="CDD" id="cd01173">
    <property type="entry name" value="pyridoxal_pyridoxamine_kinase"/>
    <property type="match status" value="1"/>
</dbReference>
<comment type="pathway">
    <text evidence="1 10">Cofactor metabolism; pyridoxal 5'-phosphate salvage; pyridoxal 5'-phosphate from pyridoxal: step 1/1.</text>
</comment>
<keyword evidence="3 10" id="KW-0808">Transferase</keyword>
<comment type="caution">
    <text evidence="10">Lacks conserved residue(s) required for the propagation of feature annotation.</text>
</comment>
<protein>
    <recommendedName>
        <fullName evidence="10">Pyridoxal kinase PdxY</fullName>
        <shortName evidence="10">PL kinase</shortName>
        <ecNumber evidence="10">2.7.1.35</ecNumber>
    </recommendedName>
</protein>
<dbReference type="NCBIfam" id="NF004398">
    <property type="entry name" value="PRK05756.1"/>
    <property type="match status" value="1"/>
</dbReference>
<proteinExistence type="inferred from homology"/>
<dbReference type="InterPro" id="IPR004625">
    <property type="entry name" value="PyrdxlKinase"/>
</dbReference>
<evidence type="ECO:0000256" key="4">
    <source>
        <dbReference type="ARBA" id="ARBA00022741"/>
    </source>
</evidence>
<dbReference type="InterPro" id="IPR013749">
    <property type="entry name" value="PM/HMP-P_kinase-1"/>
</dbReference>
<evidence type="ECO:0000256" key="9">
    <source>
        <dbReference type="ARBA" id="ARBA00061702"/>
    </source>
</evidence>
<dbReference type="GO" id="GO:0008478">
    <property type="term" value="F:pyridoxal kinase activity"/>
    <property type="evidence" value="ECO:0007669"/>
    <property type="project" value="UniProtKB-UniRule"/>
</dbReference>
<feature type="binding site" evidence="10">
    <location>
        <position position="151"/>
    </location>
    <ligand>
        <name>ATP</name>
        <dbReference type="ChEBI" id="CHEBI:30616"/>
    </ligand>
</feature>
<name>A0A974NDP4_9GAMM</name>
<dbReference type="NCBIfam" id="TIGR00687">
    <property type="entry name" value="pyridox_kin"/>
    <property type="match status" value="1"/>
</dbReference>
<evidence type="ECO:0000313" key="12">
    <source>
        <dbReference type="EMBL" id="QQP84567.1"/>
    </source>
</evidence>
<dbReference type="KEGG" id="eaz:JHT90_09090"/>
<gene>
    <name evidence="10 12" type="primary">pdxY</name>
    <name evidence="12" type="ORF">JHT90_09090</name>
</gene>
<dbReference type="HAMAP" id="MF_01639">
    <property type="entry name" value="PdxY"/>
    <property type="match status" value="1"/>
</dbReference>
<comment type="function">
    <text evidence="10">Pyridoxal kinase involved in the salvage pathway of pyridoxal 5'-phosphate (PLP). Catalyzes the phosphorylation of pyridoxal to PLP.</text>
</comment>
<dbReference type="PANTHER" id="PTHR10534">
    <property type="entry name" value="PYRIDOXAL KINASE"/>
    <property type="match status" value="1"/>
</dbReference>
<keyword evidence="6 10" id="KW-0067">ATP-binding</keyword>
<evidence type="ECO:0000256" key="3">
    <source>
        <dbReference type="ARBA" id="ARBA00022679"/>
    </source>
</evidence>
<accession>A0A974NDP4</accession>
<dbReference type="InterPro" id="IPR023685">
    <property type="entry name" value="Pyridoxal_kinase_PdxY"/>
</dbReference>
<evidence type="ECO:0000256" key="8">
    <source>
        <dbReference type="ARBA" id="ARBA00049293"/>
    </source>
</evidence>
<keyword evidence="5 10" id="KW-0418">Kinase</keyword>
<feature type="domain" description="Pyridoxamine kinase/Phosphomethylpyrimidine kinase" evidence="11">
    <location>
        <begin position="65"/>
        <end position="263"/>
    </location>
</feature>
<dbReference type="GO" id="GO:0005829">
    <property type="term" value="C:cytosol"/>
    <property type="evidence" value="ECO:0007669"/>
    <property type="project" value="TreeGrafter"/>
</dbReference>
<dbReference type="EC" id="2.7.1.35" evidence="10"/>
<evidence type="ECO:0000259" key="11">
    <source>
        <dbReference type="Pfam" id="PF08543"/>
    </source>
</evidence>
<dbReference type="GO" id="GO:0000287">
    <property type="term" value="F:magnesium ion binding"/>
    <property type="evidence" value="ECO:0007669"/>
    <property type="project" value="UniProtKB-UniRule"/>
</dbReference>
<dbReference type="GO" id="GO:0009443">
    <property type="term" value="P:pyridoxal 5'-phosphate salvage"/>
    <property type="evidence" value="ECO:0007669"/>
    <property type="project" value="UniProtKB-UniRule"/>
</dbReference>
<evidence type="ECO:0000313" key="13">
    <source>
        <dbReference type="Proteomes" id="UP000595278"/>
    </source>
</evidence>
<evidence type="ECO:0000256" key="5">
    <source>
        <dbReference type="ARBA" id="ARBA00022777"/>
    </source>
</evidence>
<sequence length="288" mass="31776">MKSVPQILTIQSHVVFGHAGNAAAVFPMQRLGVNVWPLNTVQFSNHTQYKQWTGQVLPPKQIFELAQGIEAIGELANCDAILSGYLGTAQQGREILQVVKHIKELNPKAIYLCDPVMGHPEKGCVVAPEVSEFLLKEAASAADYLTPNQLELDSFIGRHPTSLADCIEMAKSLLKYGPKAIMVKHLNYPEKQADSFEMLLVTEQETWHLQRPLLAFPKQPVGVGDLTSGIFLSCLLLGNSLLDAFEFCAAAVHEVLLETQKHGSYELELVATQDRIAHPRVKFAAKKL</sequence>
<comment type="catalytic activity">
    <reaction evidence="8 10">
        <text>pyridoxal + ATP = pyridoxal 5'-phosphate + ADP + H(+)</text>
        <dbReference type="Rhea" id="RHEA:10224"/>
        <dbReference type="ChEBI" id="CHEBI:15378"/>
        <dbReference type="ChEBI" id="CHEBI:17310"/>
        <dbReference type="ChEBI" id="CHEBI:30616"/>
        <dbReference type="ChEBI" id="CHEBI:456216"/>
        <dbReference type="ChEBI" id="CHEBI:597326"/>
        <dbReference type="EC" id="2.7.1.35"/>
    </reaction>
</comment>
<dbReference type="GO" id="GO:0005524">
    <property type="term" value="F:ATP binding"/>
    <property type="evidence" value="ECO:0007669"/>
    <property type="project" value="UniProtKB-UniRule"/>
</dbReference>
<evidence type="ECO:0000256" key="6">
    <source>
        <dbReference type="ARBA" id="ARBA00022840"/>
    </source>
</evidence>
<comment type="similarity">
    <text evidence="9 10">Belongs to the pyridoxine kinase family. PdxY subfamily.</text>
</comment>
<organism evidence="12 13">
    <name type="scientific">Entomomonas asaccharolytica</name>
    <dbReference type="NCBI Taxonomy" id="2785331"/>
    <lineage>
        <taxon>Bacteria</taxon>
        <taxon>Pseudomonadati</taxon>
        <taxon>Pseudomonadota</taxon>
        <taxon>Gammaproteobacteria</taxon>
        <taxon>Pseudomonadales</taxon>
        <taxon>Pseudomonadaceae</taxon>
        <taxon>Entomomonas</taxon>
    </lineage>
</organism>